<organism evidence="3 4">
    <name type="scientific">Noviherbaspirillum suwonense</name>
    <dbReference type="NCBI Taxonomy" id="1224511"/>
    <lineage>
        <taxon>Bacteria</taxon>
        <taxon>Pseudomonadati</taxon>
        <taxon>Pseudomonadota</taxon>
        <taxon>Betaproteobacteria</taxon>
        <taxon>Burkholderiales</taxon>
        <taxon>Oxalobacteraceae</taxon>
        <taxon>Noviherbaspirillum</taxon>
    </lineage>
</organism>
<dbReference type="PANTHER" id="PTHR35585:SF1">
    <property type="entry name" value="HHE DOMAIN PROTEIN (AFU_ORTHOLOGUE AFUA_4G00730)"/>
    <property type="match status" value="1"/>
</dbReference>
<sequence length="197" mass="21370">MPAAKKTAAKKTAAKKTAAKVSRTDAIAILTADHKRVKKMFKTFEKMKEDGSAADKQALAQQICDELTLHADVEEKIFYPATRNSIDDADLLDEAEVEHASAKDLIAQIQAGDSSDPKWAAKVTVLGEYIDHHVQEEEEEMFPKARKAKMDLESLGREIAAMKESRQAEQPAPAAIVPAAAKTKSRAAGKTAAASRL</sequence>
<dbReference type="EMBL" id="FXUL01000027">
    <property type="protein sequence ID" value="SMP77868.1"/>
    <property type="molecule type" value="Genomic_DNA"/>
</dbReference>
<gene>
    <name evidence="3" type="ORF">SAMN06295970_12758</name>
</gene>
<reference evidence="3 4" key="1">
    <citation type="submission" date="2017-05" db="EMBL/GenBank/DDBJ databases">
        <authorList>
            <person name="Varghese N."/>
            <person name="Submissions S."/>
        </authorList>
    </citation>
    <scope>NUCLEOTIDE SEQUENCE [LARGE SCALE GENOMIC DNA]</scope>
    <source>
        <strain evidence="3 4">DSM 26001</strain>
    </source>
</reference>
<dbReference type="PANTHER" id="PTHR35585">
    <property type="entry name" value="HHE DOMAIN PROTEIN (AFU_ORTHOLOGUE AFUA_4G00730)"/>
    <property type="match status" value="1"/>
</dbReference>
<name>A0ABY1QQ32_9BURK</name>
<evidence type="ECO:0000313" key="4">
    <source>
        <dbReference type="Proteomes" id="UP001158049"/>
    </source>
</evidence>
<dbReference type="Proteomes" id="UP001158049">
    <property type="component" value="Unassembled WGS sequence"/>
</dbReference>
<feature type="compositionally biased region" description="Low complexity" evidence="1">
    <location>
        <begin position="168"/>
        <end position="181"/>
    </location>
</feature>
<dbReference type="InterPro" id="IPR012312">
    <property type="entry name" value="Hemerythrin-like"/>
</dbReference>
<keyword evidence="4" id="KW-1185">Reference proteome</keyword>
<protein>
    <submittedName>
        <fullName evidence="3">Hemerythrin HHE cation binding domain-containing protein</fullName>
    </submittedName>
</protein>
<evidence type="ECO:0000313" key="3">
    <source>
        <dbReference type="EMBL" id="SMP77868.1"/>
    </source>
</evidence>
<proteinExistence type="predicted"/>
<evidence type="ECO:0000259" key="2">
    <source>
        <dbReference type="Pfam" id="PF01814"/>
    </source>
</evidence>
<comment type="caution">
    <text evidence="3">The sequence shown here is derived from an EMBL/GenBank/DDBJ whole genome shotgun (WGS) entry which is preliminary data.</text>
</comment>
<dbReference type="Pfam" id="PF01814">
    <property type="entry name" value="Hemerythrin"/>
    <property type="match status" value="1"/>
</dbReference>
<feature type="region of interest" description="Disordered" evidence="1">
    <location>
        <begin position="163"/>
        <end position="197"/>
    </location>
</feature>
<accession>A0ABY1QQ32</accession>
<feature type="domain" description="Hemerythrin-like" evidence="2">
    <location>
        <begin position="26"/>
        <end position="145"/>
    </location>
</feature>
<dbReference type="Gene3D" id="1.20.120.520">
    <property type="entry name" value="nmb1532 protein domain like"/>
    <property type="match status" value="1"/>
</dbReference>
<evidence type="ECO:0000256" key="1">
    <source>
        <dbReference type="SAM" id="MobiDB-lite"/>
    </source>
</evidence>
<dbReference type="RefSeq" id="WP_283444999.1">
    <property type="nucleotide sequence ID" value="NZ_FXUL01000027.1"/>
</dbReference>
<dbReference type="CDD" id="cd12108">
    <property type="entry name" value="Hr-like"/>
    <property type="match status" value="1"/>
</dbReference>